<proteinExistence type="predicted"/>
<protein>
    <submittedName>
        <fullName evidence="1">Uncharacterized protein</fullName>
    </submittedName>
</protein>
<organism evidence="1 2">
    <name type="scientific">Smallanthus sonchifolius</name>
    <dbReference type="NCBI Taxonomy" id="185202"/>
    <lineage>
        <taxon>Eukaryota</taxon>
        <taxon>Viridiplantae</taxon>
        <taxon>Streptophyta</taxon>
        <taxon>Embryophyta</taxon>
        <taxon>Tracheophyta</taxon>
        <taxon>Spermatophyta</taxon>
        <taxon>Magnoliopsida</taxon>
        <taxon>eudicotyledons</taxon>
        <taxon>Gunneridae</taxon>
        <taxon>Pentapetalae</taxon>
        <taxon>asterids</taxon>
        <taxon>campanulids</taxon>
        <taxon>Asterales</taxon>
        <taxon>Asteraceae</taxon>
        <taxon>Asteroideae</taxon>
        <taxon>Heliantheae alliance</taxon>
        <taxon>Millerieae</taxon>
        <taxon>Smallanthus</taxon>
    </lineage>
</organism>
<accession>A0ACB9JRE8</accession>
<name>A0ACB9JRE8_9ASTR</name>
<keyword evidence="2" id="KW-1185">Reference proteome</keyword>
<reference evidence="1 2" key="2">
    <citation type="journal article" date="2022" name="Mol. Ecol. Resour.">
        <title>The genomes of chicory, endive, great burdock and yacon provide insights into Asteraceae paleo-polyploidization history and plant inulin production.</title>
        <authorList>
            <person name="Fan W."/>
            <person name="Wang S."/>
            <person name="Wang H."/>
            <person name="Wang A."/>
            <person name="Jiang F."/>
            <person name="Liu H."/>
            <person name="Zhao H."/>
            <person name="Xu D."/>
            <person name="Zhang Y."/>
        </authorList>
    </citation>
    <scope>NUCLEOTIDE SEQUENCE [LARGE SCALE GENOMIC DNA]</scope>
    <source>
        <strain evidence="2">cv. Yunnan</strain>
        <tissue evidence="1">Leaves</tissue>
    </source>
</reference>
<reference evidence="2" key="1">
    <citation type="journal article" date="2022" name="Mol. Ecol. Resour.">
        <title>The genomes of chicory, endive, great burdock and yacon provide insights into Asteraceae palaeo-polyploidization history and plant inulin production.</title>
        <authorList>
            <person name="Fan W."/>
            <person name="Wang S."/>
            <person name="Wang H."/>
            <person name="Wang A."/>
            <person name="Jiang F."/>
            <person name="Liu H."/>
            <person name="Zhao H."/>
            <person name="Xu D."/>
            <person name="Zhang Y."/>
        </authorList>
    </citation>
    <scope>NUCLEOTIDE SEQUENCE [LARGE SCALE GENOMIC DNA]</scope>
    <source>
        <strain evidence="2">cv. Yunnan</strain>
    </source>
</reference>
<evidence type="ECO:0000313" key="1">
    <source>
        <dbReference type="EMBL" id="KAI3822599.1"/>
    </source>
</evidence>
<dbReference type="EMBL" id="CM042020">
    <property type="protein sequence ID" value="KAI3822599.1"/>
    <property type="molecule type" value="Genomic_DNA"/>
</dbReference>
<dbReference type="Proteomes" id="UP001056120">
    <property type="component" value="Linkage Group LG03"/>
</dbReference>
<gene>
    <name evidence="1" type="ORF">L1987_10193</name>
</gene>
<evidence type="ECO:0000313" key="2">
    <source>
        <dbReference type="Proteomes" id="UP001056120"/>
    </source>
</evidence>
<sequence>MKVATVLVSGVDDGGSGGELLQWREVEETSRGRGTKGTAKWDIPISDGIRNSERESGWGPGRFITIPSSFLHQQEENGDKKILISMEETNTTSHLDIQLPPGFRFHPTDEELIVHYLHKKVTSTALPASIFAEIELYKYDPWQLPYKALFGEDEWYFFTPRDRKYPNGLRRNRMAGSGYWKATGRDRPILGLCNENIVGVKKALVFYKGRPPRGDKTDWIMHEYRLLDSVVCGSSKPKESMRLDDWVLCRVKQKTCTSRNLYEDRYGQRIPEPEKSTISSMDVNPNLEILKRESLFKDCPMLPFIFDSHLDFSSMDTMSSTISFSGGKNSFESSFNEDKKRKETSQYEGFMDCNKKFKTMKDQNDEIGSLKVGTNEMSLYGGDQSDMWYQTYMMGYQDLNHLTFM</sequence>
<comment type="caution">
    <text evidence="1">The sequence shown here is derived from an EMBL/GenBank/DDBJ whole genome shotgun (WGS) entry which is preliminary data.</text>
</comment>